<keyword evidence="1" id="KW-1133">Transmembrane helix</keyword>
<dbReference type="RefSeq" id="WP_058524691.1">
    <property type="nucleotide sequence ID" value="NZ_CAAAHV010000004.1"/>
</dbReference>
<reference evidence="3 5" key="2">
    <citation type="submission" date="2018-06" db="EMBL/GenBank/DDBJ databases">
        <authorList>
            <consortium name="Pathogen Informatics"/>
            <person name="Doyle S."/>
        </authorList>
    </citation>
    <scope>NUCLEOTIDE SEQUENCE [LARGE SCALE GENOMIC DNA]</scope>
    <source>
        <strain evidence="3 5">NCTC12437</strain>
    </source>
</reference>
<evidence type="ECO:0000256" key="1">
    <source>
        <dbReference type="SAM" id="Phobius"/>
    </source>
</evidence>
<organism evidence="3 5">
    <name type="scientific">Legionella birminghamensis</name>
    <dbReference type="NCBI Taxonomy" id="28083"/>
    <lineage>
        <taxon>Bacteria</taxon>
        <taxon>Pseudomonadati</taxon>
        <taxon>Pseudomonadota</taxon>
        <taxon>Gammaproteobacteria</taxon>
        <taxon>Legionellales</taxon>
        <taxon>Legionellaceae</taxon>
        <taxon>Legionella</taxon>
    </lineage>
</organism>
<dbReference type="Proteomes" id="UP000054735">
    <property type="component" value="Unassembled WGS sequence"/>
</dbReference>
<keyword evidence="4" id="KW-1185">Reference proteome</keyword>
<proteinExistence type="predicted"/>
<evidence type="ECO:0000313" key="4">
    <source>
        <dbReference type="Proteomes" id="UP000054735"/>
    </source>
</evidence>
<gene>
    <name evidence="2" type="ORF">Lbir_2701</name>
    <name evidence="3" type="ORF">NCTC12437_00961</name>
</gene>
<evidence type="ECO:0000313" key="2">
    <source>
        <dbReference type="EMBL" id="KTC68099.1"/>
    </source>
</evidence>
<dbReference type="STRING" id="28083.Lbir_2701"/>
<accession>A0A378I993</accession>
<dbReference type="EMBL" id="LNXT01000048">
    <property type="protein sequence ID" value="KTC68099.1"/>
    <property type="molecule type" value="Genomic_DNA"/>
</dbReference>
<dbReference type="EMBL" id="UGNW01000001">
    <property type="protein sequence ID" value="STX31191.1"/>
    <property type="molecule type" value="Genomic_DNA"/>
</dbReference>
<sequence>MYTKKEVINGLPATITKTSIYPIPWTGNKTDRPKDYFEQIETRIQYKENERDIEIIIPKVSTAAENRTRKLSVKVDGKDYPFNKEGAAVLDMAQTFDLPEMDKLLGLVNTSVAPPENDSTLRASLPFFYIPDANYELPEEKARLIGSGDGELLRTHGDIEKLVLPYLNAMKYHPGQRKEVYIPVVTLGIPHHWNVCILTIDEANKPSLTYLESTANPTSELYLNFYKHNILPGVNHALKKNGYETIDENDIIIDASKQFSQDGCGIAASLNIQNLLNGSLKVNGTSAGPTEDKRITMEEDAVRRVQLGIKLTRHGEFIAQWRDAFPEHQEMNDATRYKQEGVLRELTTHPLILKQKAKETFPDVAADAKLEIDLEIYRKNFDSLLLKLKDTRDLLLARAEKNDKYKPVASQISALCTVLEDEMGDFFKNPSAEKFQESHTLCNKAIQAAEKESAHHRGWHTVHPIVRGIAGVLAAISIIPALIVSFKSDNGYRKTFFDEPQTATSRKFQVFKTAFEEMKQDFETSENEVSEAINKSNP</sequence>
<evidence type="ECO:0000313" key="5">
    <source>
        <dbReference type="Proteomes" id="UP000255066"/>
    </source>
</evidence>
<name>A0A378I993_9GAMM</name>
<dbReference type="OrthoDB" id="5639867at2"/>
<dbReference type="Proteomes" id="UP000255066">
    <property type="component" value="Unassembled WGS sequence"/>
</dbReference>
<protein>
    <submittedName>
        <fullName evidence="3">Coiled-coil protein</fullName>
    </submittedName>
</protein>
<dbReference type="AlphaFoldDB" id="A0A378I993"/>
<reference evidence="2 4" key="1">
    <citation type="submission" date="2015-11" db="EMBL/GenBank/DDBJ databases">
        <title>Genomic analysis of 38 Legionella species identifies large and diverse effector repertoires.</title>
        <authorList>
            <person name="Burstein D."/>
            <person name="Amaro F."/>
            <person name="Zusman T."/>
            <person name="Lifshitz Z."/>
            <person name="Cohen O."/>
            <person name="Gilbert J.A."/>
            <person name="Pupko T."/>
            <person name="Shuman H.A."/>
            <person name="Segal G."/>
        </authorList>
    </citation>
    <scope>NUCLEOTIDE SEQUENCE [LARGE SCALE GENOMIC DNA]</scope>
    <source>
        <strain evidence="2 4">CDC#1407-AL-14</strain>
    </source>
</reference>
<keyword evidence="1" id="KW-0812">Transmembrane</keyword>
<keyword evidence="1" id="KW-0472">Membrane</keyword>
<feature type="transmembrane region" description="Helical" evidence="1">
    <location>
        <begin position="465"/>
        <end position="486"/>
    </location>
</feature>
<evidence type="ECO:0000313" key="3">
    <source>
        <dbReference type="EMBL" id="STX31191.1"/>
    </source>
</evidence>